<evidence type="ECO:0000313" key="12">
    <source>
        <dbReference type="EMBL" id="ABI58194.1"/>
    </source>
</evidence>
<dbReference type="EMBL" id="CP000453">
    <property type="protein sequence ID" value="ABI58194.1"/>
    <property type="molecule type" value="Genomic_DNA"/>
</dbReference>
<keyword evidence="4 10" id="KW-0732">Signal</keyword>
<dbReference type="HOGENOM" id="CLU_034652_3_1_6"/>
<dbReference type="Proteomes" id="UP000001962">
    <property type="component" value="Chromosome"/>
</dbReference>
<feature type="signal peptide" evidence="10">
    <location>
        <begin position="1"/>
        <end position="30"/>
    </location>
</feature>
<feature type="binding site" description="axial binding residue" evidence="9">
    <location>
        <position position="86"/>
    </location>
    <ligand>
        <name>heme c</name>
        <dbReference type="ChEBI" id="CHEBI:61717"/>
        <label>1</label>
    </ligand>
    <ligandPart>
        <name>Fe</name>
        <dbReference type="ChEBI" id="CHEBI:18248"/>
    </ligandPart>
</feature>
<dbReference type="InterPro" id="IPR051395">
    <property type="entry name" value="Cytochrome_c_Peroxidase/MauG"/>
</dbReference>
<comment type="subcellular location">
    <subcellularLocation>
        <location evidence="1">Periplasm</location>
    </subcellularLocation>
</comment>
<evidence type="ECO:0000256" key="5">
    <source>
        <dbReference type="ARBA" id="ARBA00022764"/>
    </source>
</evidence>
<name>Q0A4P3_ALKEH</name>
<keyword evidence="3 9" id="KW-0479">Metal-binding</keyword>
<dbReference type="PANTHER" id="PTHR30600">
    <property type="entry name" value="CYTOCHROME C PEROXIDASE-RELATED"/>
    <property type="match status" value="1"/>
</dbReference>
<evidence type="ECO:0000256" key="6">
    <source>
        <dbReference type="ARBA" id="ARBA00023002"/>
    </source>
</evidence>
<reference evidence="13" key="1">
    <citation type="submission" date="2006-08" db="EMBL/GenBank/DDBJ databases">
        <title>Complete sequence of Alkalilimnicola ehrilichei MLHE-1.</title>
        <authorList>
            <person name="Copeland A."/>
            <person name="Lucas S."/>
            <person name="Lapidus A."/>
            <person name="Barry K."/>
            <person name="Detter J.C."/>
            <person name="Glavina del Rio T."/>
            <person name="Hammon N."/>
            <person name="Israni S."/>
            <person name="Dalin E."/>
            <person name="Tice H."/>
            <person name="Pitluck S."/>
            <person name="Sims D."/>
            <person name="Brettin T."/>
            <person name="Bruce D."/>
            <person name="Han C."/>
            <person name="Tapia R."/>
            <person name="Gilna P."/>
            <person name="Schmutz J."/>
            <person name="Larimer F."/>
            <person name="Land M."/>
            <person name="Hauser L."/>
            <person name="Kyrpides N."/>
            <person name="Mikhailova N."/>
            <person name="Oremland R.S."/>
            <person name="Hoeft S.E."/>
            <person name="Switzer-Blum J."/>
            <person name="Kulp T."/>
            <person name="King G."/>
            <person name="Tabita R."/>
            <person name="Witte B."/>
            <person name="Santini J.M."/>
            <person name="Basu P."/>
            <person name="Hollibaugh J.T."/>
            <person name="Xie G."/>
            <person name="Stolz J.F."/>
            <person name="Richardson P."/>
        </authorList>
    </citation>
    <scope>NUCLEOTIDE SEQUENCE [LARGE SCALE GENOMIC DNA]</scope>
    <source>
        <strain evidence="13">ATCC BAA-1101 / DSM 17681 / MLHE-1</strain>
    </source>
</reference>
<accession>Q0A4P3</accession>
<comment type="PTM">
    <text evidence="8">Binds 2 heme groups per subunit.</text>
</comment>
<gene>
    <name evidence="12" type="ordered locus">Mlg_2854</name>
</gene>
<dbReference type="GO" id="GO:0020037">
    <property type="term" value="F:heme binding"/>
    <property type="evidence" value="ECO:0007669"/>
    <property type="project" value="InterPro"/>
</dbReference>
<keyword evidence="6 12" id="KW-0560">Oxidoreductase</keyword>
<feature type="binding site" description="axial binding residue" evidence="9">
    <location>
        <position position="102"/>
    </location>
    <ligand>
        <name>heme c</name>
        <dbReference type="ChEBI" id="CHEBI:61717"/>
        <label>1</label>
    </ligand>
    <ligandPart>
        <name>Fe</name>
        <dbReference type="ChEBI" id="CHEBI:18248"/>
    </ligandPart>
</feature>
<dbReference type="Pfam" id="PF03150">
    <property type="entry name" value="CCP_MauG"/>
    <property type="match status" value="1"/>
</dbReference>
<organism evidence="12 13">
    <name type="scientific">Alkalilimnicola ehrlichii (strain ATCC BAA-1101 / DSM 17681 / MLHE-1)</name>
    <dbReference type="NCBI Taxonomy" id="187272"/>
    <lineage>
        <taxon>Bacteria</taxon>
        <taxon>Pseudomonadati</taxon>
        <taxon>Pseudomonadota</taxon>
        <taxon>Gammaproteobacteria</taxon>
        <taxon>Chromatiales</taxon>
        <taxon>Ectothiorhodospiraceae</taxon>
        <taxon>Alkalilimnicola</taxon>
    </lineage>
</organism>
<dbReference type="PROSITE" id="PS51007">
    <property type="entry name" value="CYTC"/>
    <property type="match status" value="1"/>
</dbReference>
<evidence type="ECO:0000259" key="11">
    <source>
        <dbReference type="PROSITE" id="PS51007"/>
    </source>
</evidence>
<dbReference type="EC" id="1.11.1.5" evidence="12"/>
<dbReference type="InterPro" id="IPR026259">
    <property type="entry name" value="MauG/Cytc_peroxidase"/>
</dbReference>
<keyword evidence="7 9" id="KW-0408">Iron</keyword>
<feature type="binding site" description="axial binding residue" evidence="9">
    <location>
        <position position="232"/>
    </location>
    <ligand>
        <name>heme c</name>
        <dbReference type="ChEBI" id="CHEBI:61717"/>
        <label>2</label>
    </ligand>
    <ligandPart>
        <name>Fe</name>
        <dbReference type="ChEBI" id="CHEBI:18248"/>
    </ligandPart>
</feature>
<proteinExistence type="predicted"/>
<dbReference type="GO" id="GO:0004130">
    <property type="term" value="F:cytochrome-c peroxidase activity"/>
    <property type="evidence" value="ECO:0007669"/>
    <property type="project" value="UniProtKB-EC"/>
</dbReference>
<dbReference type="KEGG" id="aeh:Mlg_2854"/>
<evidence type="ECO:0000256" key="7">
    <source>
        <dbReference type="ARBA" id="ARBA00023004"/>
    </source>
</evidence>
<evidence type="ECO:0000256" key="8">
    <source>
        <dbReference type="PIRSR" id="PIRSR000294-1"/>
    </source>
</evidence>
<feature type="binding site" description="axial binding residue" evidence="9">
    <location>
        <position position="298"/>
    </location>
    <ligand>
        <name>heme c</name>
        <dbReference type="ChEBI" id="CHEBI:61717"/>
        <label>2</label>
    </ligand>
    <ligandPart>
        <name>Fe</name>
        <dbReference type="ChEBI" id="CHEBI:18248"/>
    </ligandPart>
</feature>
<dbReference type="AlphaFoldDB" id="Q0A4P3"/>
<protein>
    <submittedName>
        <fullName evidence="12">Cytochrome-c peroxidase</fullName>
        <ecNumber evidence="12">1.11.1.5</ecNumber>
    </submittedName>
</protein>
<evidence type="ECO:0000256" key="10">
    <source>
        <dbReference type="SAM" id="SignalP"/>
    </source>
</evidence>
<keyword evidence="13" id="KW-1185">Reference proteome</keyword>
<evidence type="ECO:0000256" key="1">
    <source>
        <dbReference type="ARBA" id="ARBA00004418"/>
    </source>
</evidence>
<keyword evidence="5" id="KW-0574">Periplasm</keyword>
<dbReference type="PIRSF" id="PIRSF000294">
    <property type="entry name" value="Cytochrome-c_peroxidase"/>
    <property type="match status" value="1"/>
</dbReference>
<feature type="chain" id="PRO_5004167818" evidence="10">
    <location>
        <begin position="31"/>
        <end position="335"/>
    </location>
</feature>
<evidence type="ECO:0000256" key="9">
    <source>
        <dbReference type="PIRSR" id="PIRSR000294-2"/>
    </source>
</evidence>
<dbReference type="InterPro" id="IPR009056">
    <property type="entry name" value="Cyt_c-like_dom"/>
</dbReference>
<dbReference type="Gene3D" id="1.10.760.10">
    <property type="entry name" value="Cytochrome c-like domain"/>
    <property type="match status" value="2"/>
</dbReference>
<evidence type="ECO:0000313" key="13">
    <source>
        <dbReference type="Proteomes" id="UP000001962"/>
    </source>
</evidence>
<dbReference type="Pfam" id="PF00034">
    <property type="entry name" value="Cytochrom_C"/>
    <property type="match status" value="1"/>
</dbReference>
<dbReference type="InterPro" id="IPR036909">
    <property type="entry name" value="Cyt_c-like_dom_sf"/>
</dbReference>
<dbReference type="eggNOG" id="COG1858">
    <property type="taxonomic scope" value="Bacteria"/>
</dbReference>
<sequence>MTSLGTHLRKAIPALGMGCILAFAASTASAEDGFYSQYADRFEPLPALPPIPADNSLTKEKIELGKMLFFEPRISSSGVISCATCHNPALGWADRIPRAVGHEGQVGERNTPTVLNSGFFEAQFWDGREPDLEGQALGPIEADIEMAMDLDAALERLKEFDEYQAKFAAAYPGDDQPIKADNVAKALASFQRTLNTPNSPFDRYLRGDLDALTDQQKRGMAAFVDNGCIACHRGPALTDSNFHRIQVPGSTDEGRYLVTGEEADRFAFKTPTLRNVAVTYPYFNNGGVETLEEATQVMGREMLNREFDDETVAELVAFMESLTGEMPDFQVPALP</sequence>
<keyword evidence="12" id="KW-0575">Peroxidase</keyword>
<feature type="binding site" description="covalent" evidence="8">
    <location>
        <position position="82"/>
    </location>
    <ligand>
        <name>heme c</name>
        <dbReference type="ChEBI" id="CHEBI:61717"/>
        <label>1</label>
    </ligand>
</feature>
<dbReference type="GO" id="GO:0042597">
    <property type="term" value="C:periplasmic space"/>
    <property type="evidence" value="ECO:0007669"/>
    <property type="project" value="UniProtKB-SubCell"/>
</dbReference>
<evidence type="ECO:0000256" key="2">
    <source>
        <dbReference type="ARBA" id="ARBA00022617"/>
    </source>
</evidence>
<comment type="cofactor">
    <cofactor evidence="8">
        <name>heme</name>
        <dbReference type="ChEBI" id="CHEBI:30413"/>
    </cofactor>
    <text evidence="8">Binds 2 heme groups.</text>
</comment>
<dbReference type="InterPro" id="IPR004852">
    <property type="entry name" value="Di-haem_cyt_c_peroxidsae"/>
</dbReference>
<evidence type="ECO:0000256" key="4">
    <source>
        <dbReference type="ARBA" id="ARBA00022729"/>
    </source>
</evidence>
<feature type="domain" description="Cytochrome c" evidence="11">
    <location>
        <begin position="60"/>
        <end position="323"/>
    </location>
</feature>
<dbReference type="GO" id="GO:0009055">
    <property type="term" value="F:electron transfer activity"/>
    <property type="evidence" value="ECO:0007669"/>
    <property type="project" value="InterPro"/>
</dbReference>
<dbReference type="GO" id="GO:0046872">
    <property type="term" value="F:metal ion binding"/>
    <property type="evidence" value="ECO:0007669"/>
    <property type="project" value="UniProtKB-KW"/>
</dbReference>
<feature type="binding site" description="covalent" evidence="8">
    <location>
        <position position="228"/>
    </location>
    <ligand>
        <name>heme c</name>
        <dbReference type="ChEBI" id="CHEBI:61717"/>
        <label>2</label>
    </ligand>
</feature>
<dbReference type="PeroxiBase" id="5045">
    <property type="entry name" value="AeDiHCcP"/>
</dbReference>
<evidence type="ECO:0000256" key="3">
    <source>
        <dbReference type="ARBA" id="ARBA00022723"/>
    </source>
</evidence>
<feature type="binding site" description="covalent" evidence="8">
    <location>
        <position position="231"/>
    </location>
    <ligand>
        <name>heme c</name>
        <dbReference type="ChEBI" id="CHEBI:61717"/>
        <label>2</label>
    </ligand>
</feature>
<keyword evidence="2 8" id="KW-0349">Heme</keyword>
<feature type="binding site" description="covalent" evidence="8">
    <location>
        <position position="85"/>
    </location>
    <ligand>
        <name>heme c</name>
        <dbReference type="ChEBI" id="CHEBI:61717"/>
        <label>1</label>
    </ligand>
</feature>
<dbReference type="SUPFAM" id="SSF46626">
    <property type="entry name" value="Cytochrome c"/>
    <property type="match status" value="2"/>
</dbReference>